<name>A0A975F0V1_9SPIR</name>
<evidence type="ECO:0000256" key="7">
    <source>
        <dbReference type="ARBA" id="ARBA00023136"/>
    </source>
</evidence>
<organism evidence="11 12">
    <name type="scientific">Treponema parvum</name>
    <dbReference type="NCBI Taxonomy" id="138851"/>
    <lineage>
        <taxon>Bacteria</taxon>
        <taxon>Pseudomonadati</taxon>
        <taxon>Spirochaetota</taxon>
        <taxon>Spirochaetia</taxon>
        <taxon>Spirochaetales</taxon>
        <taxon>Treponemataceae</taxon>
        <taxon>Treponema</taxon>
    </lineage>
</organism>
<feature type="transmembrane region" description="Helical" evidence="9">
    <location>
        <begin position="12"/>
        <end position="36"/>
    </location>
</feature>
<evidence type="ECO:0000259" key="10">
    <source>
        <dbReference type="Pfam" id="PF04290"/>
    </source>
</evidence>
<feature type="domain" description="Tripartite ATP-independent periplasmic transporters DctQ component" evidence="10">
    <location>
        <begin position="25"/>
        <end position="151"/>
    </location>
</feature>
<keyword evidence="3" id="KW-1003">Cell membrane</keyword>
<gene>
    <name evidence="11" type="ORF">HRI96_09575</name>
</gene>
<dbReference type="GO" id="GO:0005886">
    <property type="term" value="C:plasma membrane"/>
    <property type="evidence" value="ECO:0007669"/>
    <property type="project" value="UniProtKB-SubCell"/>
</dbReference>
<feature type="transmembrane region" description="Helical" evidence="9">
    <location>
        <begin position="127"/>
        <end position="145"/>
    </location>
</feature>
<reference evidence="11" key="2">
    <citation type="journal article" date="2021" name="Microbiol. Resour. Announc.">
        <title>Complete Genome Sequences of Three Human Oral Treponema parvum Isolates.</title>
        <authorList>
            <person name="Zeng H."/>
            <person name="Watt R.M."/>
        </authorList>
    </citation>
    <scope>NUCLEOTIDE SEQUENCE</scope>
    <source>
        <strain evidence="11">ATCC 700773</strain>
    </source>
</reference>
<evidence type="ECO:0000256" key="6">
    <source>
        <dbReference type="ARBA" id="ARBA00022989"/>
    </source>
</evidence>
<evidence type="ECO:0000256" key="5">
    <source>
        <dbReference type="ARBA" id="ARBA00022692"/>
    </source>
</evidence>
<feature type="transmembrane region" description="Helical" evidence="9">
    <location>
        <begin position="48"/>
        <end position="66"/>
    </location>
</feature>
<comment type="similarity">
    <text evidence="8">Belongs to the TRAP transporter small permease family.</text>
</comment>
<comment type="subcellular location">
    <subcellularLocation>
        <location evidence="1">Cell inner membrane</location>
        <topology evidence="1">Multi-pass membrane protein</topology>
    </subcellularLocation>
</comment>
<keyword evidence="6 9" id="KW-1133">Transmembrane helix</keyword>
<dbReference type="EMBL" id="CP054257">
    <property type="protein sequence ID" value="QTQ12424.1"/>
    <property type="molecule type" value="Genomic_DNA"/>
</dbReference>
<keyword evidence="2" id="KW-0813">Transport</keyword>
<evidence type="ECO:0000256" key="2">
    <source>
        <dbReference type="ARBA" id="ARBA00022448"/>
    </source>
</evidence>
<evidence type="ECO:0000256" key="3">
    <source>
        <dbReference type="ARBA" id="ARBA00022475"/>
    </source>
</evidence>
<evidence type="ECO:0000256" key="8">
    <source>
        <dbReference type="ARBA" id="ARBA00038436"/>
    </source>
</evidence>
<dbReference type="Pfam" id="PF04290">
    <property type="entry name" value="DctQ"/>
    <property type="match status" value="1"/>
</dbReference>
<keyword evidence="5 9" id="KW-0812">Transmembrane</keyword>
<evidence type="ECO:0000256" key="9">
    <source>
        <dbReference type="SAM" id="Phobius"/>
    </source>
</evidence>
<accession>A0A975F0V1</accession>
<feature type="transmembrane region" description="Helical" evidence="9">
    <location>
        <begin position="87"/>
        <end position="107"/>
    </location>
</feature>
<dbReference type="PANTHER" id="PTHR35011:SF11">
    <property type="entry name" value="TRAP TRANSPORTER SMALL PERMEASE PROTEIN"/>
    <property type="match status" value="1"/>
</dbReference>
<dbReference type="RefSeq" id="WP_210117138.1">
    <property type="nucleotide sequence ID" value="NZ_CP054257.1"/>
</dbReference>
<dbReference type="GO" id="GO:0015740">
    <property type="term" value="P:C4-dicarboxylate transport"/>
    <property type="evidence" value="ECO:0007669"/>
    <property type="project" value="TreeGrafter"/>
</dbReference>
<dbReference type="InterPro" id="IPR055348">
    <property type="entry name" value="DctQ"/>
</dbReference>
<evidence type="ECO:0000313" key="11">
    <source>
        <dbReference type="EMBL" id="QTQ12424.1"/>
    </source>
</evidence>
<evidence type="ECO:0000313" key="12">
    <source>
        <dbReference type="Proteomes" id="UP000671995"/>
    </source>
</evidence>
<dbReference type="GO" id="GO:0022857">
    <property type="term" value="F:transmembrane transporter activity"/>
    <property type="evidence" value="ECO:0007669"/>
    <property type="project" value="TreeGrafter"/>
</dbReference>
<protein>
    <submittedName>
        <fullName evidence="11">TRAP transporter small permease</fullName>
    </submittedName>
</protein>
<dbReference type="PANTHER" id="PTHR35011">
    <property type="entry name" value="2,3-DIKETO-L-GULONATE TRAP TRANSPORTER SMALL PERMEASE PROTEIN YIAM"/>
    <property type="match status" value="1"/>
</dbReference>
<dbReference type="InterPro" id="IPR007387">
    <property type="entry name" value="TRAP_DctQ"/>
</dbReference>
<evidence type="ECO:0000256" key="4">
    <source>
        <dbReference type="ARBA" id="ARBA00022519"/>
    </source>
</evidence>
<proteinExistence type="inferred from homology"/>
<reference evidence="11" key="1">
    <citation type="submission" date="2020-05" db="EMBL/GenBank/DDBJ databases">
        <authorList>
            <person name="Zeng H."/>
            <person name="Chan Y.K."/>
            <person name="Watt R.M."/>
        </authorList>
    </citation>
    <scope>NUCLEOTIDE SEQUENCE</scope>
    <source>
        <strain evidence="11">ATCC 700773</strain>
    </source>
</reference>
<sequence>MRKIIAGMQKIQILIGGLFLLLFLITVVVQMFTRYVGIIATWTEDVEMYSFIWAVFMGASAMVYEKKHFTFTALNDSLKNPQSVKKLSIIISGIMMIFCILMAYYGTQLTKQFWNYTWVNIPEFKRGVTWICVPIAGITSSIYLLDSIVSDCVSLANYKKGAK</sequence>
<dbReference type="AlphaFoldDB" id="A0A975F0V1"/>
<evidence type="ECO:0000256" key="1">
    <source>
        <dbReference type="ARBA" id="ARBA00004429"/>
    </source>
</evidence>
<dbReference type="Proteomes" id="UP000671995">
    <property type="component" value="Chromosome"/>
</dbReference>
<keyword evidence="7 9" id="KW-0472">Membrane</keyword>
<keyword evidence="4" id="KW-0997">Cell inner membrane</keyword>